<evidence type="ECO:0000313" key="1">
    <source>
        <dbReference type="EMBL" id="OEG16344.1"/>
    </source>
</evidence>
<dbReference type="OrthoDB" id="9801725at2"/>
<dbReference type="SUPFAM" id="SSF111038">
    <property type="entry name" value="YjbQ-like"/>
    <property type="match status" value="1"/>
</dbReference>
<organism evidence="1 2">
    <name type="scientific">Enterococcus quebecensis</name>
    <dbReference type="NCBI Taxonomy" id="903983"/>
    <lineage>
        <taxon>Bacteria</taxon>
        <taxon>Bacillati</taxon>
        <taxon>Bacillota</taxon>
        <taxon>Bacilli</taxon>
        <taxon>Lactobacillales</taxon>
        <taxon>Enterococcaceae</taxon>
        <taxon>Enterococcus</taxon>
    </lineage>
</organism>
<sequence>MLKQISVFSEGFEFYQDITSMVNEHLMQSVEKDGMVSICAKGSTTALVTMRFEKGVIKDLLFFLEKLYPSGTKDNHFELTRDPNGMAHIKNILLGNSQSLAYMNRKLILPEKHRLVFFDFDLRTSQREIYLNY</sequence>
<evidence type="ECO:0000313" key="2">
    <source>
        <dbReference type="Proteomes" id="UP000094764"/>
    </source>
</evidence>
<accession>A0A1E5GUH4</accession>
<dbReference type="EMBL" id="MIKB01000013">
    <property type="protein sequence ID" value="OEG16344.1"/>
    <property type="molecule type" value="Genomic_DNA"/>
</dbReference>
<dbReference type="STRING" id="903983.BCR23_05500"/>
<dbReference type="AlphaFoldDB" id="A0A1E5GUH4"/>
<dbReference type="Proteomes" id="UP000094764">
    <property type="component" value="Unassembled WGS sequence"/>
</dbReference>
<gene>
    <name evidence="1" type="ORF">BCR23_05500</name>
</gene>
<keyword evidence="2" id="KW-1185">Reference proteome</keyword>
<name>A0A1E5GUH4_9ENTE</name>
<dbReference type="InterPro" id="IPR035917">
    <property type="entry name" value="YjbQ-like_sf"/>
</dbReference>
<dbReference type="Gene3D" id="2.60.120.460">
    <property type="entry name" value="YjbQ-like"/>
    <property type="match status" value="1"/>
</dbReference>
<comment type="caution">
    <text evidence="1">The sequence shown here is derived from an EMBL/GenBank/DDBJ whole genome shotgun (WGS) entry which is preliminary data.</text>
</comment>
<proteinExistence type="predicted"/>
<evidence type="ECO:0008006" key="3">
    <source>
        <dbReference type="Google" id="ProtNLM"/>
    </source>
</evidence>
<dbReference type="Pfam" id="PF01894">
    <property type="entry name" value="YjbQ"/>
    <property type="match status" value="1"/>
</dbReference>
<reference evidence="2" key="1">
    <citation type="submission" date="2016-09" db="EMBL/GenBank/DDBJ databases">
        <authorList>
            <person name="Gulvik C.A."/>
        </authorList>
    </citation>
    <scope>NUCLEOTIDE SEQUENCE [LARGE SCALE GENOMIC DNA]</scope>
    <source>
        <strain evidence="2">LMG 26306</strain>
    </source>
</reference>
<protein>
    <recommendedName>
        <fullName evidence="3">Secondary thiamine-phosphate synthase enzyme</fullName>
    </recommendedName>
</protein>
<dbReference type="InterPro" id="IPR001602">
    <property type="entry name" value="UPF0047_YjbQ-like"/>
</dbReference>
<dbReference type="RefSeq" id="WP_069634798.1">
    <property type="nucleotide sequence ID" value="NZ_JXKZ01000015.1"/>
</dbReference>